<dbReference type="SUPFAM" id="SSF55347">
    <property type="entry name" value="Glyceraldehyde-3-phosphate dehydrogenase-like, C-terminal domain"/>
    <property type="match status" value="1"/>
</dbReference>
<dbReference type="Gene3D" id="3.40.50.720">
    <property type="entry name" value="NAD(P)-binding Rossmann-like Domain"/>
    <property type="match status" value="1"/>
</dbReference>
<dbReference type="RefSeq" id="WP_106269046.1">
    <property type="nucleotide sequence ID" value="NZ_PVTQ01000038.1"/>
</dbReference>
<dbReference type="GO" id="GO:0000166">
    <property type="term" value="F:nucleotide binding"/>
    <property type="evidence" value="ECO:0007669"/>
    <property type="project" value="InterPro"/>
</dbReference>
<dbReference type="InterPro" id="IPR000683">
    <property type="entry name" value="Gfo/Idh/MocA-like_OxRdtase_N"/>
</dbReference>
<accession>A0A2T0W874</accession>
<dbReference type="Gene3D" id="3.30.360.10">
    <property type="entry name" value="Dihydrodipicolinate Reductase, domain 2"/>
    <property type="match status" value="1"/>
</dbReference>
<evidence type="ECO:0000259" key="2">
    <source>
        <dbReference type="Pfam" id="PF01408"/>
    </source>
</evidence>
<organism evidence="4 5">
    <name type="scientific">Donghicola tyrosinivorans</name>
    <dbReference type="NCBI Taxonomy" id="1652492"/>
    <lineage>
        <taxon>Bacteria</taxon>
        <taxon>Pseudomonadati</taxon>
        <taxon>Pseudomonadota</taxon>
        <taxon>Alphaproteobacteria</taxon>
        <taxon>Rhodobacterales</taxon>
        <taxon>Roseobacteraceae</taxon>
        <taxon>Donghicola</taxon>
    </lineage>
</organism>
<evidence type="ECO:0000313" key="5">
    <source>
        <dbReference type="Proteomes" id="UP000238392"/>
    </source>
</evidence>
<sequence length="389" mass="41286">MSAQGIAIIGAGMIGAAHAAAYRQFAHQFGQASLRLKTVCDMNASLAQELAAKYGFEEIKSDWKTVLADDEIAVVSICLPNFLHTEVTMAALAAGKHVLCEKPLALSADSARPVRDAAKAAACTSGTVFNYRRIPALAELKARISAGEIGDPVQISVRFQCDYAADPLLPHSWRYEFAKAGPGALLDIGTHAVDVMRFLFGDISEVVGATSTISVPDRYLPLSASVGHGHVELSDQTAKVDNDDVMSGLVRFVNGAQGFVTASRVAIGYGNLLAVDLFGTKGSARFSTEMPSFFDLARFDDDAAGAFVRVTNRPASPAVGDLAAVPHGLVSVGYAEWFGFMIHEFLSAVQNSTPFENGSIEDGFRAAQVLDAIQLASASNGPVQVRWQD</sequence>
<reference evidence="4 5" key="1">
    <citation type="submission" date="2018-03" db="EMBL/GenBank/DDBJ databases">
        <title>Genomic Encyclopedia of Archaeal and Bacterial Type Strains, Phase II (KMG-II): from individual species to whole genera.</title>
        <authorList>
            <person name="Goeker M."/>
        </authorList>
    </citation>
    <scope>NUCLEOTIDE SEQUENCE [LARGE SCALE GENOMIC DNA]</scope>
    <source>
        <strain evidence="4 5">DSM 100212</strain>
    </source>
</reference>
<dbReference type="OrthoDB" id="9815825at2"/>
<dbReference type="PANTHER" id="PTHR43818">
    <property type="entry name" value="BCDNA.GH03377"/>
    <property type="match status" value="1"/>
</dbReference>
<protein>
    <submittedName>
        <fullName evidence="4">Putative dehydrogenase</fullName>
    </submittedName>
</protein>
<dbReference type="InterPro" id="IPR050463">
    <property type="entry name" value="Gfo/Idh/MocA_oxidrdct_glycsds"/>
</dbReference>
<evidence type="ECO:0000313" key="4">
    <source>
        <dbReference type="EMBL" id="PRY82903.1"/>
    </source>
</evidence>
<feature type="domain" description="GFO/IDH/MocA-like oxidoreductase" evidence="3">
    <location>
        <begin position="138"/>
        <end position="284"/>
    </location>
</feature>
<dbReference type="InterPro" id="IPR036291">
    <property type="entry name" value="NAD(P)-bd_dom_sf"/>
</dbReference>
<evidence type="ECO:0000256" key="1">
    <source>
        <dbReference type="ARBA" id="ARBA00023002"/>
    </source>
</evidence>
<dbReference type="EMBL" id="PVTQ01000038">
    <property type="protein sequence ID" value="PRY82903.1"/>
    <property type="molecule type" value="Genomic_DNA"/>
</dbReference>
<dbReference type="AlphaFoldDB" id="A0A2T0W874"/>
<dbReference type="GO" id="GO:0016491">
    <property type="term" value="F:oxidoreductase activity"/>
    <property type="evidence" value="ECO:0007669"/>
    <property type="project" value="UniProtKB-KW"/>
</dbReference>
<dbReference type="Pfam" id="PF01408">
    <property type="entry name" value="GFO_IDH_MocA"/>
    <property type="match status" value="1"/>
</dbReference>
<dbReference type="Proteomes" id="UP000238392">
    <property type="component" value="Unassembled WGS sequence"/>
</dbReference>
<dbReference type="Pfam" id="PF22725">
    <property type="entry name" value="GFO_IDH_MocA_C3"/>
    <property type="match status" value="1"/>
</dbReference>
<dbReference type="SUPFAM" id="SSF51735">
    <property type="entry name" value="NAD(P)-binding Rossmann-fold domains"/>
    <property type="match status" value="1"/>
</dbReference>
<evidence type="ECO:0000259" key="3">
    <source>
        <dbReference type="Pfam" id="PF22725"/>
    </source>
</evidence>
<name>A0A2T0W874_9RHOB</name>
<comment type="caution">
    <text evidence="4">The sequence shown here is derived from an EMBL/GenBank/DDBJ whole genome shotgun (WGS) entry which is preliminary data.</text>
</comment>
<dbReference type="InterPro" id="IPR055170">
    <property type="entry name" value="GFO_IDH_MocA-like_dom"/>
</dbReference>
<dbReference type="PANTHER" id="PTHR43818:SF11">
    <property type="entry name" value="BCDNA.GH03377"/>
    <property type="match status" value="1"/>
</dbReference>
<keyword evidence="1" id="KW-0560">Oxidoreductase</keyword>
<proteinExistence type="predicted"/>
<keyword evidence="5" id="KW-1185">Reference proteome</keyword>
<gene>
    <name evidence="4" type="ORF">CLV74_1384</name>
</gene>
<feature type="domain" description="Gfo/Idh/MocA-like oxidoreductase N-terminal" evidence="2">
    <location>
        <begin position="6"/>
        <end position="124"/>
    </location>
</feature>